<feature type="transmembrane region" description="Helical" evidence="2">
    <location>
        <begin position="63"/>
        <end position="84"/>
    </location>
</feature>
<organism evidence="3 4">
    <name type="scientific">Linnemannia hyalina</name>
    <dbReference type="NCBI Taxonomy" id="64524"/>
    <lineage>
        <taxon>Eukaryota</taxon>
        <taxon>Fungi</taxon>
        <taxon>Fungi incertae sedis</taxon>
        <taxon>Mucoromycota</taxon>
        <taxon>Mortierellomycotina</taxon>
        <taxon>Mortierellomycetes</taxon>
        <taxon>Mortierellales</taxon>
        <taxon>Mortierellaceae</taxon>
        <taxon>Linnemannia</taxon>
    </lineage>
</organism>
<reference evidence="3" key="1">
    <citation type="submission" date="2021-06" db="EMBL/GenBank/DDBJ databases">
        <title>Genome Sequence of Mortierella hyaline Strain SCG-10, a Cold-Adapted, Nitrate-Reducing Fungus Isolated from Soil in Minnesota, USA.</title>
        <authorList>
            <person name="Aldossari N."/>
        </authorList>
    </citation>
    <scope>NUCLEOTIDE SEQUENCE</scope>
    <source>
        <strain evidence="3">SCG-10</strain>
    </source>
</reference>
<sequence length="654" mass="71935">MGDANPSSNSTWRNQTGGGGRWNGTRPGGNWSHYDDDDNSSYRNRPGWWNSDRDDNSAYADSIVTYVIATCYLSFLCFVALIMCFKNMTRLRVIAALVTFAGLTIAVVGYLRANNTVLPNIYWAWNFLAESVAVIALAIAIVSVGSGFYPMTGGRSIYARMSFVVIFLYALVSLGVTIFYFQQRVLKHFIPPDQVKQLRIDIVSTDILTQARLDRIINSDVIAGRIPNNTDIYGAASYDQLSMPEQTYYMRPSPGFYLGHQVFMLLTCVWVCVYLFIPLVKNHRHGPTGRSVDSDMMAIGVWYLTCLMSLATAYAILNLVYVFENELIYKPRIQALDLCLRITIGPIYFLPAPKMLIRFYRNHFKKFRTSSANKTSSSDRWTSRWRKGGNRGNGGDGSGSGSSNTDSRTRHDSSNQVGSGSGSGGGSQNQHALSRLDRGSGGGIDDVIAACDSFDAGKGTHYRYNGNGKGSDTKITMPTTTSPPPPTHKGLKLARSRDRGLSVESSRVLVRDLECNSSLFYPSDQETVGNRPDSFYNADYYGNGGMIMLDHRKDLTLDSLSPGPGPSPMGGFSSAGGHRHHASNSSNSSGASGNGPESRERKSTYGFDHPKPPKLALSPQQQQFLQSAPRSKLNRADSADSPVRMDFPSRSPIF</sequence>
<feature type="transmembrane region" description="Helical" evidence="2">
    <location>
        <begin position="161"/>
        <end position="181"/>
    </location>
</feature>
<feature type="region of interest" description="Disordered" evidence="1">
    <location>
        <begin position="459"/>
        <end position="499"/>
    </location>
</feature>
<feature type="region of interest" description="Disordered" evidence="1">
    <location>
        <begin position="1"/>
        <end position="30"/>
    </location>
</feature>
<feature type="compositionally biased region" description="Gly residues" evidence="1">
    <location>
        <begin position="390"/>
        <end position="400"/>
    </location>
</feature>
<feature type="compositionally biased region" description="Basic and acidic residues" evidence="1">
    <location>
        <begin position="597"/>
        <end position="611"/>
    </location>
</feature>
<evidence type="ECO:0000256" key="2">
    <source>
        <dbReference type="SAM" id="Phobius"/>
    </source>
</evidence>
<feature type="compositionally biased region" description="Low complexity" evidence="1">
    <location>
        <begin position="583"/>
        <end position="595"/>
    </location>
</feature>
<feature type="transmembrane region" description="Helical" evidence="2">
    <location>
        <begin position="123"/>
        <end position="149"/>
    </location>
</feature>
<dbReference type="Proteomes" id="UP000707451">
    <property type="component" value="Unassembled WGS sequence"/>
</dbReference>
<proteinExistence type="predicted"/>
<feature type="transmembrane region" description="Helical" evidence="2">
    <location>
        <begin position="258"/>
        <end position="280"/>
    </location>
</feature>
<name>A0A9P7Y109_9FUNG</name>
<dbReference type="AlphaFoldDB" id="A0A9P7Y109"/>
<feature type="compositionally biased region" description="Polar residues" evidence="1">
    <location>
        <begin position="618"/>
        <end position="629"/>
    </location>
</feature>
<feature type="transmembrane region" description="Helical" evidence="2">
    <location>
        <begin position="301"/>
        <end position="323"/>
    </location>
</feature>
<feature type="region of interest" description="Disordered" evidence="1">
    <location>
        <begin position="371"/>
        <end position="439"/>
    </location>
</feature>
<evidence type="ECO:0000313" key="3">
    <source>
        <dbReference type="EMBL" id="KAG9069838.1"/>
    </source>
</evidence>
<gene>
    <name evidence="3" type="ORF">KI688_009163</name>
</gene>
<feature type="transmembrane region" description="Helical" evidence="2">
    <location>
        <begin position="335"/>
        <end position="357"/>
    </location>
</feature>
<keyword evidence="2" id="KW-0812">Transmembrane</keyword>
<feature type="region of interest" description="Disordered" evidence="1">
    <location>
        <begin position="557"/>
        <end position="654"/>
    </location>
</feature>
<comment type="caution">
    <text evidence="3">The sequence shown here is derived from an EMBL/GenBank/DDBJ whole genome shotgun (WGS) entry which is preliminary data.</text>
</comment>
<keyword evidence="2" id="KW-1133">Transmembrane helix</keyword>
<evidence type="ECO:0000256" key="1">
    <source>
        <dbReference type="SAM" id="MobiDB-lite"/>
    </source>
</evidence>
<keyword evidence="2" id="KW-0472">Membrane</keyword>
<keyword evidence="4" id="KW-1185">Reference proteome</keyword>
<dbReference type="OrthoDB" id="2407272at2759"/>
<dbReference type="EMBL" id="JAHRHY010000004">
    <property type="protein sequence ID" value="KAG9069838.1"/>
    <property type="molecule type" value="Genomic_DNA"/>
</dbReference>
<protein>
    <submittedName>
        <fullName evidence="3">Uncharacterized protein</fullName>
    </submittedName>
</protein>
<evidence type="ECO:0000313" key="4">
    <source>
        <dbReference type="Proteomes" id="UP000707451"/>
    </source>
</evidence>
<accession>A0A9P7Y109</accession>
<feature type="compositionally biased region" description="Polar residues" evidence="1">
    <location>
        <begin position="1"/>
        <end position="10"/>
    </location>
</feature>
<feature type="transmembrane region" description="Helical" evidence="2">
    <location>
        <begin position="91"/>
        <end position="111"/>
    </location>
</feature>